<dbReference type="PANTHER" id="PTHR33164:SF64">
    <property type="entry name" value="TRANSCRIPTIONAL REGULATOR SLYA"/>
    <property type="match status" value="1"/>
</dbReference>
<dbReference type="SMART" id="SM00347">
    <property type="entry name" value="HTH_MARR"/>
    <property type="match status" value="1"/>
</dbReference>
<organism evidence="5 6">
    <name type="scientific">Novosphingobium mangrovi</name>
    <name type="common">ex Hu et al. 2023</name>
    <dbReference type="NCBI Taxonomy" id="2930094"/>
    <lineage>
        <taxon>Bacteria</taxon>
        <taxon>Pseudomonadati</taxon>
        <taxon>Pseudomonadota</taxon>
        <taxon>Alphaproteobacteria</taxon>
        <taxon>Sphingomonadales</taxon>
        <taxon>Sphingomonadaceae</taxon>
        <taxon>Novosphingobium</taxon>
    </lineage>
</organism>
<accession>A0ABT0AE62</accession>
<dbReference type="Gene3D" id="1.10.10.10">
    <property type="entry name" value="Winged helix-like DNA-binding domain superfamily/Winged helix DNA-binding domain"/>
    <property type="match status" value="1"/>
</dbReference>
<keyword evidence="1" id="KW-0805">Transcription regulation</keyword>
<sequence length="148" mass="16799">MDAGGETDFNMEEWPFYWLTRFSGRYLQQMELALKPIGLDVAQWRVLMALRDRERLSVSEIADHAIAKLPTMTKIIKRMESDGLVACTPRPSDQRVTEVSLTPEGEAASREAWAAANRIYARTFEGVSARDVASLNRLLRTITRNIVL</sequence>
<keyword evidence="3" id="KW-0804">Transcription</keyword>
<evidence type="ECO:0000259" key="4">
    <source>
        <dbReference type="PROSITE" id="PS50995"/>
    </source>
</evidence>
<dbReference type="InterPro" id="IPR023187">
    <property type="entry name" value="Tscrpt_reg_MarR-type_CS"/>
</dbReference>
<dbReference type="PANTHER" id="PTHR33164">
    <property type="entry name" value="TRANSCRIPTIONAL REGULATOR, MARR FAMILY"/>
    <property type="match status" value="1"/>
</dbReference>
<proteinExistence type="predicted"/>
<dbReference type="InterPro" id="IPR036388">
    <property type="entry name" value="WH-like_DNA-bd_sf"/>
</dbReference>
<evidence type="ECO:0000256" key="1">
    <source>
        <dbReference type="ARBA" id="ARBA00023015"/>
    </source>
</evidence>
<dbReference type="EMBL" id="JALHAT010000021">
    <property type="protein sequence ID" value="MCJ1961477.1"/>
    <property type="molecule type" value="Genomic_DNA"/>
</dbReference>
<protein>
    <submittedName>
        <fullName evidence="5">MarR family transcriptional regulator</fullName>
    </submittedName>
</protein>
<dbReference type="PRINTS" id="PR00598">
    <property type="entry name" value="HTHMARR"/>
</dbReference>
<dbReference type="SUPFAM" id="SSF46785">
    <property type="entry name" value="Winged helix' DNA-binding domain"/>
    <property type="match status" value="1"/>
</dbReference>
<reference evidence="5" key="1">
    <citation type="submission" date="2022-03" db="EMBL/GenBank/DDBJ databases">
        <title>Identification of a novel bacterium isolated from mangrove sediments.</title>
        <authorList>
            <person name="Pan X."/>
        </authorList>
    </citation>
    <scope>NUCLEOTIDE SEQUENCE</scope>
    <source>
        <strain evidence="5">B2637</strain>
    </source>
</reference>
<dbReference type="InterPro" id="IPR036390">
    <property type="entry name" value="WH_DNA-bd_sf"/>
</dbReference>
<dbReference type="Proteomes" id="UP001162802">
    <property type="component" value="Unassembled WGS sequence"/>
</dbReference>
<dbReference type="RefSeq" id="WP_243800608.1">
    <property type="nucleotide sequence ID" value="NZ_JALHAT010000021.1"/>
</dbReference>
<feature type="domain" description="HTH marR-type" evidence="4">
    <location>
        <begin position="1"/>
        <end position="144"/>
    </location>
</feature>
<name>A0ABT0AE62_9SPHN</name>
<evidence type="ECO:0000256" key="3">
    <source>
        <dbReference type="ARBA" id="ARBA00023163"/>
    </source>
</evidence>
<dbReference type="InterPro" id="IPR000835">
    <property type="entry name" value="HTH_MarR-typ"/>
</dbReference>
<dbReference type="PROSITE" id="PS01117">
    <property type="entry name" value="HTH_MARR_1"/>
    <property type="match status" value="1"/>
</dbReference>
<keyword evidence="2" id="KW-0238">DNA-binding</keyword>
<gene>
    <name evidence="5" type="ORF">MTR65_12355</name>
</gene>
<evidence type="ECO:0000313" key="5">
    <source>
        <dbReference type="EMBL" id="MCJ1961477.1"/>
    </source>
</evidence>
<evidence type="ECO:0000256" key="2">
    <source>
        <dbReference type="ARBA" id="ARBA00023125"/>
    </source>
</evidence>
<dbReference type="InterPro" id="IPR039422">
    <property type="entry name" value="MarR/SlyA-like"/>
</dbReference>
<comment type="caution">
    <text evidence="5">The sequence shown here is derived from an EMBL/GenBank/DDBJ whole genome shotgun (WGS) entry which is preliminary data.</text>
</comment>
<keyword evidence="6" id="KW-1185">Reference proteome</keyword>
<dbReference type="PROSITE" id="PS50995">
    <property type="entry name" value="HTH_MARR_2"/>
    <property type="match status" value="1"/>
</dbReference>
<evidence type="ECO:0000313" key="6">
    <source>
        <dbReference type="Proteomes" id="UP001162802"/>
    </source>
</evidence>
<dbReference type="Pfam" id="PF01047">
    <property type="entry name" value="MarR"/>
    <property type="match status" value="1"/>
</dbReference>